<protein>
    <submittedName>
        <fullName evidence="2">DUF4386 domain-containing protein</fullName>
    </submittedName>
</protein>
<feature type="transmembrane region" description="Helical" evidence="1">
    <location>
        <begin position="118"/>
        <end position="139"/>
    </location>
</feature>
<feature type="transmembrane region" description="Helical" evidence="1">
    <location>
        <begin position="226"/>
        <end position="247"/>
    </location>
</feature>
<evidence type="ECO:0000313" key="3">
    <source>
        <dbReference type="Proteomes" id="UP001199469"/>
    </source>
</evidence>
<dbReference type="Proteomes" id="UP001199469">
    <property type="component" value="Unassembled WGS sequence"/>
</dbReference>
<reference evidence="2 3" key="1">
    <citation type="submission" date="2021-11" db="EMBL/GenBank/DDBJ databases">
        <title>Draft genome sequence of Actinomycetospora sp. SF1 isolated from the rhizosphere soil.</title>
        <authorList>
            <person name="Duangmal K."/>
            <person name="Chantavorakit T."/>
        </authorList>
    </citation>
    <scope>NUCLEOTIDE SEQUENCE [LARGE SCALE GENOMIC DNA]</scope>
    <source>
        <strain evidence="2 3">TBRC 5722</strain>
    </source>
</reference>
<comment type="caution">
    <text evidence="2">The sequence shown here is derived from an EMBL/GenBank/DDBJ whole genome shotgun (WGS) entry which is preliminary data.</text>
</comment>
<feature type="transmembrane region" description="Helical" evidence="1">
    <location>
        <begin position="86"/>
        <end position="106"/>
    </location>
</feature>
<keyword evidence="1" id="KW-1133">Transmembrane helix</keyword>
<evidence type="ECO:0000256" key="1">
    <source>
        <dbReference type="SAM" id="Phobius"/>
    </source>
</evidence>
<evidence type="ECO:0000313" key="2">
    <source>
        <dbReference type="EMBL" id="MCD2196919.1"/>
    </source>
</evidence>
<feature type="transmembrane region" description="Helical" evidence="1">
    <location>
        <begin position="43"/>
        <end position="66"/>
    </location>
</feature>
<dbReference type="RefSeq" id="WP_230738814.1">
    <property type="nucleotide sequence ID" value="NZ_JAJNDB010000007.1"/>
</dbReference>
<organism evidence="2 3">
    <name type="scientific">Actinomycetospora endophytica</name>
    <dbReference type="NCBI Taxonomy" id="2291215"/>
    <lineage>
        <taxon>Bacteria</taxon>
        <taxon>Bacillati</taxon>
        <taxon>Actinomycetota</taxon>
        <taxon>Actinomycetes</taxon>
        <taxon>Pseudonocardiales</taxon>
        <taxon>Pseudonocardiaceae</taxon>
        <taxon>Actinomycetospora</taxon>
    </lineage>
</organism>
<sequence>MRSRIRWPRVKSSRSVGQGQPVLGAAERVDRGILDMTSLRKTALVAGLCYLLTFVSVPTLVLYGPIHGVGYIVGPGPDGGALRGGLLEIVVALACIGTAVTLFPVVKRQNEALALGFVAARVLEAATIFVGVVSLFAIVTVRRASAGADPVALVAVGKSLVAIYDEAFLLGQGLIPGVNALLLGTLLYRSRLVPRMIPMIGLIGAPFFLAAKVAAILGIVDQFSVLPAVTTVPIAVWELSLGVWLVARGFTPSPVVGGTGTPGTRESRTAV</sequence>
<keyword evidence="3" id="KW-1185">Reference proteome</keyword>
<proteinExistence type="predicted"/>
<feature type="transmembrane region" description="Helical" evidence="1">
    <location>
        <begin position="200"/>
        <end position="220"/>
    </location>
</feature>
<gene>
    <name evidence="2" type="ORF">LQ327_26460</name>
</gene>
<accession>A0ABS8PF96</accession>
<keyword evidence="1" id="KW-0472">Membrane</keyword>
<feature type="transmembrane region" description="Helical" evidence="1">
    <location>
        <begin position="167"/>
        <end position="188"/>
    </location>
</feature>
<dbReference type="InterPro" id="IPR025495">
    <property type="entry name" value="DUF4386"/>
</dbReference>
<name>A0ABS8PF96_9PSEU</name>
<dbReference type="EMBL" id="JAJNDB010000007">
    <property type="protein sequence ID" value="MCD2196919.1"/>
    <property type="molecule type" value="Genomic_DNA"/>
</dbReference>
<dbReference type="Pfam" id="PF14329">
    <property type="entry name" value="DUF4386"/>
    <property type="match status" value="1"/>
</dbReference>
<keyword evidence="1" id="KW-0812">Transmembrane</keyword>